<dbReference type="STRING" id="753702.SAMN04488102_101324"/>
<dbReference type="EMBL" id="FOLT01000001">
    <property type="protein sequence ID" value="SFB89920.1"/>
    <property type="molecule type" value="Genomic_DNA"/>
</dbReference>
<sequence>MFVIEMTTYESDFVFKNTESTGAYDIRTFDIDHEMSLFAYYYEDYIHLKIRRYNDQETTMNDWKKLKSVGLLYPDIDFDDTKDIFLDEQENQLHIQIAHTIYKRNDKS</sequence>
<dbReference type="Proteomes" id="UP000199612">
    <property type="component" value="Unassembled WGS sequence"/>
</dbReference>
<proteinExistence type="predicted"/>
<reference evidence="2" key="1">
    <citation type="submission" date="2016-10" db="EMBL/GenBank/DDBJ databases">
        <authorList>
            <person name="Varghese N."/>
            <person name="Submissions S."/>
        </authorList>
    </citation>
    <scope>NUCLEOTIDE SEQUENCE [LARGE SCALE GENOMIC DNA]</scope>
    <source>
        <strain evidence="2">DSM 23664</strain>
    </source>
</reference>
<keyword evidence="2" id="KW-1185">Reference proteome</keyword>
<accession>A0A1I1EYA1</accession>
<name>A0A1I1EYA1_9LACT</name>
<organism evidence="1 2">
    <name type="scientific">Alkalibacterium subtropicum</name>
    <dbReference type="NCBI Taxonomy" id="753702"/>
    <lineage>
        <taxon>Bacteria</taxon>
        <taxon>Bacillati</taxon>
        <taxon>Bacillota</taxon>
        <taxon>Bacilli</taxon>
        <taxon>Lactobacillales</taxon>
        <taxon>Carnobacteriaceae</taxon>
        <taxon>Alkalibacterium</taxon>
    </lineage>
</organism>
<dbReference type="OrthoDB" id="2167509at2"/>
<dbReference type="RefSeq" id="WP_091528109.1">
    <property type="nucleotide sequence ID" value="NZ_FOLT01000001.1"/>
</dbReference>
<evidence type="ECO:0000313" key="1">
    <source>
        <dbReference type="EMBL" id="SFB89920.1"/>
    </source>
</evidence>
<protein>
    <submittedName>
        <fullName evidence="1">Uncharacterized protein</fullName>
    </submittedName>
</protein>
<dbReference type="AlphaFoldDB" id="A0A1I1EYA1"/>
<gene>
    <name evidence="1" type="ORF">SAMN04488102_101324</name>
</gene>
<evidence type="ECO:0000313" key="2">
    <source>
        <dbReference type="Proteomes" id="UP000199612"/>
    </source>
</evidence>